<dbReference type="CDD" id="cd18011">
    <property type="entry name" value="DEXDc_RapA"/>
    <property type="match status" value="1"/>
</dbReference>
<accession>A0A8J6LNJ3</accession>
<dbReference type="SMART" id="SM00487">
    <property type="entry name" value="DEXDc"/>
    <property type="match status" value="1"/>
</dbReference>
<organism evidence="7 8">
    <name type="scientific">Capillibacterium thermochitinicola</name>
    <dbReference type="NCBI Taxonomy" id="2699427"/>
    <lineage>
        <taxon>Bacteria</taxon>
        <taxon>Bacillati</taxon>
        <taxon>Bacillota</taxon>
        <taxon>Capillibacterium</taxon>
    </lineage>
</organism>
<dbReference type="Proteomes" id="UP000657177">
    <property type="component" value="Unassembled WGS sequence"/>
</dbReference>
<dbReference type="RefSeq" id="WP_181340239.1">
    <property type="nucleotide sequence ID" value="NZ_JAAKDE010000019.1"/>
</dbReference>
<dbReference type="InterPro" id="IPR057342">
    <property type="entry name" value="DEXDc_RapA"/>
</dbReference>
<dbReference type="GO" id="GO:0004386">
    <property type="term" value="F:helicase activity"/>
    <property type="evidence" value="ECO:0007669"/>
    <property type="project" value="UniProtKB-KW"/>
</dbReference>
<dbReference type="PANTHER" id="PTHR10799">
    <property type="entry name" value="SNF2/RAD54 HELICASE FAMILY"/>
    <property type="match status" value="1"/>
</dbReference>
<evidence type="ECO:0000256" key="2">
    <source>
        <dbReference type="ARBA" id="ARBA00022801"/>
    </source>
</evidence>
<evidence type="ECO:0000313" key="8">
    <source>
        <dbReference type="Proteomes" id="UP000657177"/>
    </source>
</evidence>
<dbReference type="Gene3D" id="3.40.50.300">
    <property type="entry name" value="P-loop containing nucleotide triphosphate hydrolases"/>
    <property type="match status" value="1"/>
</dbReference>
<dbReference type="CDD" id="cd18793">
    <property type="entry name" value="SF2_C_SNF"/>
    <property type="match status" value="1"/>
</dbReference>
<reference evidence="7" key="1">
    <citation type="submission" date="2020-06" db="EMBL/GenBank/DDBJ databases">
        <title>Novel chitinolytic bacterium.</title>
        <authorList>
            <person name="Ungkulpasvich U."/>
            <person name="Kosugi A."/>
            <person name="Uke A."/>
        </authorList>
    </citation>
    <scope>NUCLEOTIDE SEQUENCE</scope>
    <source>
        <strain evidence="7">UUS1-1</strain>
    </source>
</reference>
<comment type="caution">
    <text evidence="7">The sequence shown here is derived from an EMBL/GenBank/DDBJ whole genome shotgun (WGS) entry which is preliminary data.</text>
</comment>
<evidence type="ECO:0000313" key="7">
    <source>
        <dbReference type="EMBL" id="MBA2133773.1"/>
    </source>
</evidence>
<feature type="domain" description="Helicase C-terminal" evidence="6">
    <location>
        <begin position="378"/>
        <end position="533"/>
    </location>
</feature>
<name>A0A8J6LNJ3_9FIRM</name>
<feature type="domain" description="Helicase ATP-binding" evidence="5">
    <location>
        <begin position="85"/>
        <end position="239"/>
    </location>
</feature>
<evidence type="ECO:0000256" key="3">
    <source>
        <dbReference type="ARBA" id="ARBA00022806"/>
    </source>
</evidence>
<dbReference type="Pfam" id="PF00271">
    <property type="entry name" value="Helicase_C"/>
    <property type="match status" value="1"/>
</dbReference>
<proteinExistence type="predicted"/>
<dbReference type="PROSITE" id="PS51192">
    <property type="entry name" value="HELICASE_ATP_BIND_1"/>
    <property type="match status" value="1"/>
</dbReference>
<evidence type="ECO:0000256" key="1">
    <source>
        <dbReference type="ARBA" id="ARBA00022741"/>
    </source>
</evidence>
<dbReference type="InterPro" id="IPR014001">
    <property type="entry name" value="Helicase_ATP-bd"/>
</dbReference>
<keyword evidence="2" id="KW-0378">Hydrolase</keyword>
<dbReference type="SUPFAM" id="SSF52540">
    <property type="entry name" value="P-loop containing nucleoside triphosphate hydrolases"/>
    <property type="match status" value="2"/>
</dbReference>
<dbReference type="InterPro" id="IPR000330">
    <property type="entry name" value="SNF2_N"/>
</dbReference>
<dbReference type="Gene3D" id="3.40.50.10810">
    <property type="entry name" value="Tandem AAA-ATPase domain"/>
    <property type="match status" value="1"/>
</dbReference>
<gene>
    <name evidence="7" type="ORF">G5B42_09540</name>
</gene>
<dbReference type="InterPro" id="IPR027417">
    <property type="entry name" value="P-loop_NTPase"/>
</dbReference>
<dbReference type="Pfam" id="PF00176">
    <property type="entry name" value="SNF2-rel_dom"/>
    <property type="match status" value="1"/>
</dbReference>
<keyword evidence="3 7" id="KW-0347">Helicase</keyword>
<dbReference type="EMBL" id="JAAKDE010000019">
    <property type="protein sequence ID" value="MBA2133773.1"/>
    <property type="molecule type" value="Genomic_DNA"/>
</dbReference>
<dbReference type="InterPro" id="IPR038718">
    <property type="entry name" value="SNF2-like_sf"/>
</dbReference>
<evidence type="ECO:0000259" key="5">
    <source>
        <dbReference type="PROSITE" id="PS51192"/>
    </source>
</evidence>
<dbReference type="AlphaFoldDB" id="A0A8J6LNJ3"/>
<protein>
    <submittedName>
        <fullName evidence="7">DEAD/DEAH box helicase</fullName>
    </submittedName>
</protein>
<keyword evidence="4" id="KW-0067">ATP-binding</keyword>
<dbReference type="SMART" id="SM00490">
    <property type="entry name" value="HELICc"/>
    <property type="match status" value="1"/>
</dbReference>
<evidence type="ECO:0000256" key="4">
    <source>
        <dbReference type="ARBA" id="ARBA00022840"/>
    </source>
</evidence>
<dbReference type="PROSITE" id="PS51194">
    <property type="entry name" value="HELICASE_CTER"/>
    <property type="match status" value="1"/>
</dbReference>
<keyword evidence="8" id="KW-1185">Reference proteome</keyword>
<dbReference type="InterPro" id="IPR001650">
    <property type="entry name" value="Helicase_C-like"/>
</dbReference>
<dbReference type="InterPro" id="IPR049730">
    <property type="entry name" value="SNF2/RAD54-like_C"/>
</dbReference>
<sequence length="594" mass="68259">MKSFLTTEREFTPQLEFLTDPAEIIKGIHRQEWDSWAAFRLRVRAAELSLFTGFDDQLLIFPHLQERWRQVGLVPYPHQQATVKRVIGELRGRAILADEVGLGKTIEAGMIIKEYILRGLAKKILILTPASLCRQWAAELSQKFALYPVLAKGDFDWERYDLVIASLDLAKQEKNRKVIENLYYDLLVVDEAHKLKNPTTKNWQLVSRIRKKFFLLLTATPLQNDLKELFNLISLLRPGQLGSYRQFKRNFVADKRTAKNPEELRSLLSRVMIRNKRGPQITLPPRKVATMPLAPSPAEQELYQRVTAFVKAEYRKGERANVNPLTLITLQREVCSSSFAAVTTLFNLAQKAGVEDAEKIVALMELGRQLKENSKMNLVEEILRQTGEEKVIIFTEFLATQRYIHARLKRNGIQALTFDGSMSASKKDFTIGRFRRDPAHRVLICTESGGEGVNLQFCRTMINYDLPWNPMRLEQRIGRIHRLGQTREVYIYNLVTRGTIEEHLLKLLLEKIRLFEMVIGDTERIVNYFTREKSFESRVMGALVAAEDERELSRNLERLGDEILAGLNQPGRLSIDDLLTVPAEEQGRAVEAQG</sequence>
<dbReference type="GO" id="GO:0016787">
    <property type="term" value="F:hydrolase activity"/>
    <property type="evidence" value="ECO:0007669"/>
    <property type="project" value="UniProtKB-KW"/>
</dbReference>
<keyword evidence="1" id="KW-0547">Nucleotide-binding</keyword>
<dbReference type="GO" id="GO:0005524">
    <property type="term" value="F:ATP binding"/>
    <property type="evidence" value="ECO:0007669"/>
    <property type="project" value="UniProtKB-KW"/>
</dbReference>
<evidence type="ECO:0000259" key="6">
    <source>
        <dbReference type="PROSITE" id="PS51194"/>
    </source>
</evidence>